<keyword evidence="3" id="KW-1185">Reference proteome</keyword>
<reference evidence="2" key="1">
    <citation type="submission" date="2023-10" db="EMBL/GenBank/DDBJ databases">
        <title>Genome assembly of Pristionchus species.</title>
        <authorList>
            <person name="Yoshida K."/>
            <person name="Sommer R.J."/>
        </authorList>
    </citation>
    <scope>NUCLEOTIDE SEQUENCE</scope>
    <source>
        <strain evidence="2">RS5133</strain>
    </source>
</reference>
<proteinExistence type="predicted"/>
<dbReference type="AlphaFoldDB" id="A0AAV5VCE5"/>
<comment type="caution">
    <text evidence="2">The sequence shown here is derived from an EMBL/GenBank/DDBJ whole genome shotgun (WGS) entry which is preliminary data.</text>
</comment>
<evidence type="ECO:0000256" key="1">
    <source>
        <dbReference type="SAM" id="MobiDB-lite"/>
    </source>
</evidence>
<gene>
    <name evidence="2" type="ORF">PFISCL1PPCAC_8659</name>
</gene>
<protein>
    <submittedName>
        <fullName evidence="2">Uncharacterized protein</fullName>
    </submittedName>
</protein>
<organism evidence="2 3">
    <name type="scientific">Pristionchus fissidentatus</name>
    <dbReference type="NCBI Taxonomy" id="1538716"/>
    <lineage>
        <taxon>Eukaryota</taxon>
        <taxon>Metazoa</taxon>
        <taxon>Ecdysozoa</taxon>
        <taxon>Nematoda</taxon>
        <taxon>Chromadorea</taxon>
        <taxon>Rhabditida</taxon>
        <taxon>Rhabditina</taxon>
        <taxon>Diplogasteromorpha</taxon>
        <taxon>Diplogasteroidea</taxon>
        <taxon>Neodiplogasteridae</taxon>
        <taxon>Pristionchus</taxon>
    </lineage>
</organism>
<sequence length="110" mass="12697">NNLEMALDRPSATNSDDDEATNNKDLHQLPITGARLAKIRRKNIFMLLELTSKSDNPERYQQGNFSCFFEQLHNVYNAPYGQWITSESLTAKEATILRNNFLHFCVNFDN</sequence>
<evidence type="ECO:0000313" key="2">
    <source>
        <dbReference type="EMBL" id="GMT17362.1"/>
    </source>
</evidence>
<name>A0AAV5VCE5_9BILA</name>
<evidence type="ECO:0000313" key="3">
    <source>
        <dbReference type="Proteomes" id="UP001432322"/>
    </source>
</evidence>
<dbReference type="Proteomes" id="UP001432322">
    <property type="component" value="Unassembled WGS sequence"/>
</dbReference>
<feature type="region of interest" description="Disordered" evidence="1">
    <location>
        <begin position="1"/>
        <end position="25"/>
    </location>
</feature>
<accession>A0AAV5VCE5</accession>
<feature type="non-terminal residue" evidence="2">
    <location>
        <position position="1"/>
    </location>
</feature>
<dbReference type="EMBL" id="BTSY01000003">
    <property type="protein sequence ID" value="GMT17362.1"/>
    <property type="molecule type" value="Genomic_DNA"/>
</dbReference>
<feature type="non-terminal residue" evidence="2">
    <location>
        <position position="110"/>
    </location>
</feature>